<evidence type="ECO:0000256" key="1">
    <source>
        <dbReference type="SAM" id="MobiDB-lite"/>
    </source>
</evidence>
<name>A0A6G1EMM9_9ORYZ</name>
<dbReference type="OrthoDB" id="10573428at2759"/>
<reference evidence="2 3" key="1">
    <citation type="submission" date="2019-11" db="EMBL/GenBank/DDBJ databases">
        <title>Whole genome sequence of Oryza granulata.</title>
        <authorList>
            <person name="Li W."/>
        </authorList>
    </citation>
    <scope>NUCLEOTIDE SEQUENCE [LARGE SCALE GENOMIC DNA]</scope>
    <source>
        <strain evidence="3">cv. Menghai</strain>
        <tissue evidence="2">Leaf</tissue>
    </source>
</reference>
<keyword evidence="3" id="KW-1185">Reference proteome</keyword>
<dbReference type="EMBL" id="SPHZ02000003">
    <property type="protein sequence ID" value="KAF0925890.1"/>
    <property type="molecule type" value="Genomic_DNA"/>
</dbReference>
<evidence type="ECO:0000313" key="2">
    <source>
        <dbReference type="EMBL" id="KAF0925890.1"/>
    </source>
</evidence>
<gene>
    <name evidence="2" type="ORF">E2562_018694</name>
</gene>
<dbReference type="AlphaFoldDB" id="A0A6G1EMM9"/>
<comment type="caution">
    <text evidence="2">The sequence shown here is derived from an EMBL/GenBank/DDBJ whole genome shotgun (WGS) entry which is preliminary data.</text>
</comment>
<dbReference type="Proteomes" id="UP000479710">
    <property type="component" value="Unassembled WGS sequence"/>
</dbReference>
<feature type="compositionally biased region" description="Basic residues" evidence="1">
    <location>
        <begin position="48"/>
        <end position="58"/>
    </location>
</feature>
<evidence type="ECO:0000313" key="3">
    <source>
        <dbReference type="Proteomes" id="UP000479710"/>
    </source>
</evidence>
<sequence>MGFKGPITVVSAAMELQLRQIYFVRCQPPVFPRPHIFPLQKPAWRQRRRQGWWRQRSRRGGDGRGRDGGVNSDGAATDGELREYSCHTTVVGVLEDVVVGEKRCFFLFDIDTTGFKVPYFVLTAEIQRSGIRHKKKGSDGSSSSSESDLELDEVKEENDNSIFYALSQKIIELEDELHEVSDVETSSLQKDLDEVKSEKEALEAVFLVNKDEIDRLKESMVSAAKQFEVELAHRDTEIDKCKQELEVLSEKYLHDISALEAEIGKLQ</sequence>
<feature type="region of interest" description="Disordered" evidence="1">
    <location>
        <begin position="132"/>
        <end position="153"/>
    </location>
</feature>
<protein>
    <submittedName>
        <fullName evidence="2">Uncharacterized protein</fullName>
    </submittedName>
</protein>
<feature type="region of interest" description="Disordered" evidence="1">
    <location>
        <begin position="48"/>
        <end position="77"/>
    </location>
</feature>
<organism evidence="2 3">
    <name type="scientific">Oryza meyeriana var. granulata</name>
    <dbReference type="NCBI Taxonomy" id="110450"/>
    <lineage>
        <taxon>Eukaryota</taxon>
        <taxon>Viridiplantae</taxon>
        <taxon>Streptophyta</taxon>
        <taxon>Embryophyta</taxon>
        <taxon>Tracheophyta</taxon>
        <taxon>Spermatophyta</taxon>
        <taxon>Magnoliopsida</taxon>
        <taxon>Liliopsida</taxon>
        <taxon>Poales</taxon>
        <taxon>Poaceae</taxon>
        <taxon>BOP clade</taxon>
        <taxon>Oryzoideae</taxon>
        <taxon>Oryzeae</taxon>
        <taxon>Oryzinae</taxon>
        <taxon>Oryza</taxon>
        <taxon>Oryza meyeriana</taxon>
    </lineage>
</organism>
<proteinExistence type="predicted"/>
<accession>A0A6G1EMM9</accession>